<dbReference type="PANTHER" id="PTHR18919">
    <property type="entry name" value="ACETYL-COA C-ACYLTRANSFERASE"/>
    <property type="match status" value="1"/>
</dbReference>
<dbReference type="Pfam" id="PF18313">
    <property type="entry name" value="TLP1_add_C"/>
    <property type="match status" value="1"/>
</dbReference>
<dbReference type="Gene3D" id="3.40.47.10">
    <property type="match status" value="1"/>
</dbReference>
<evidence type="ECO:0000256" key="1">
    <source>
        <dbReference type="ARBA" id="ARBA00010982"/>
    </source>
</evidence>
<feature type="domain" description="Thiolase-like protein type 1 additional C-terminal" evidence="5">
    <location>
        <begin position="414"/>
        <end position="486"/>
    </location>
</feature>
<comment type="caution">
    <text evidence="6">The sequence shown here is derived from an EMBL/GenBank/DDBJ whole genome shotgun (WGS) entry which is preliminary data.</text>
</comment>
<evidence type="ECO:0000313" key="7">
    <source>
        <dbReference type="Proteomes" id="UP000563426"/>
    </source>
</evidence>
<dbReference type="Gene3D" id="2.40.50.840">
    <property type="match status" value="1"/>
</dbReference>
<organism evidence="6 7">
    <name type="scientific">Corallococcus exercitus</name>
    <dbReference type="NCBI Taxonomy" id="2316736"/>
    <lineage>
        <taxon>Bacteria</taxon>
        <taxon>Pseudomonadati</taxon>
        <taxon>Myxococcota</taxon>
        <taxon>Myxococcia</taxon>
        <taxon>Myxococcales</taxon>
        <taxon>Cystobacterineae</taxon>
        <taxon>Myxococcaceae</taxon>
        <taxon>Corallococcus</taxon>
    </lineage>
</organism>
<evidence type="ECO:0000256" key="2">
    <source>
        <dbReference type="ARBA" id="ARBA00022679"/>
    </source>
</evidence>
<dbReference type="RefSeq" id="WP_171435083.1">
    <property type="nucleotide sequence ID" value="NZ_JABFJV010000061.1"/>
</dbReference>
<evidence type="ECO:0000256" key="4">
    <source>
        <dbReference type="SAM" id="MobiDB-lite"/>
    </source>
</evidence>
<keyword evidence="3" id="KW-0012">Acyltransferase</keyword>
<name>A0A7Y4KI12_9BACT</name>
<comment type="similarity">
    <text evidence="1">Belongs to the thiolase-like superfamily. Thiolase family.</text>
</comment>
<dbReference type="Proteomes" id="UP000563426">
    <property type="component" value="Unassembled WGS sequence"/>
</dbReference>
<feature type="region of interest" description="Disordered" evidence="4">
    <location>
        <begin position="484"/>
        <end position="512"/>
    </location>
</feature>
<gene>
    <name evidence="6" type="ORF">HMI49_13270</name>
</gene>
<dbReference type="EMBL" id="JABFJV010000061">
    <property type="protein sequence ID" value="NOK34166.1"/>
    <property type="molecule type" value="Genomic_DNA"/>
</dbReference>
<dbReference type="AlphaFoldDB" id="A0A7Y4KI12"/>
<dbReference type="SUPFAM" id="SSF53901">
    <property type="entry name" value="Thiolase-like"/>
    <property type="match status" value="1"/>
</dbReference>
<keyword evidence="2 6" id="KW-0808">Transferase</keyword>
<feature type="compositionally biased region" description="Polar residues" evidence="4">
    <location>
        <begin position="500"/>
        <end position="512"/>
    </location>
</feature>
<dbReference type="GO" id="GO:0016746">
    <property type="term" value="F:acyltransferase activity"/>
    <property type="evidence" value="ECO:0007669"/>
    <property type="project" value="UniProtKB-KW"/>
</dbReference>
<dbReference type="PANTHER" id="PTHR18919:SF139">
    <property type="entry name" value="THIOLASE-LIKE PROTEIN TYPE 1 ADDITIONAL C-TERMINAL DOMAIN-CONTAINING PROTEIN"/>
    <property type="match status" value="1"/>
</dbReference>
<evidence type="ECO:0000259" key="5">
    <source>
        <dbReference type="Pfam" id="PF18313"/>
    </source>
</evidence>
<sequence>MKDANRIPVIVGVGQVNDRPEDPLRGLDSLGLMEAALRAADTDAGGGWLSRLDSLAVVDQLSFRQMGPLPLPLAERLGARPRILEQTAEAHGHSPVRLLHEAANRIASGEVEVAAVVGGEALRTAARRAALAAGDAPSAHNAATSIGVQAHAAYRRRYGLNSPVDVYPLYENAGRAAYGQTLAEAQRESGEIWSRFSQVAAGNPGAWIREPASVEAIVTPSPSNRPIAFPYCKRMVANSAVNQGAGFLVTSLAKARAHGVPEDRLVYVGRGVAAHEPEDFLARDGYARSPSMAVSLRRTLELNGLTVDALDFVELYSCFPCVPKMARRVLGWPLEKPATVFGGLTFGGGPIANYMSHAVVSMVQRLREQGRHGLLFGNGGFATHNHSLVLTREPPPAGALPQSFEHQAEADAARGPVPPFVEGATGPGRIETYTVLYERDGSPRFGVIVGRGASGVRFLAKVPAHDTAGIDFLCDGKEEPVGSEGHAVAGPGGDILWHRTSPSTDGRVRSSS</sequence>
<protein>
    <submittedName>
        <fullName evidence="6">Acetyl-CoA acetyltransferase</fullName>
    </submittedName>
</protein>
<evidence type="ECO:0000313" key="6">
    <source>
        <dbReference type="EMBL" id="NOK34166.1"/>
    </source>
</evidence>
<dbReference type="InterPro" id="IPR040771">
    <property type="entry name" value="TLP1_add_C"/>
</dbReference>
<accession>A0A7Y4KI12</accession>
<keyword evidence="7" id="KW-1185">Reference proteome</keyword>
<evidence type="ECO:0000256" key="3">
    <source>
        <dbReference type="ARBA" id="ARBA00023315"/>
    </source>
</evidence>
<reference evidence="6 7" key="1">
    <citation type="submission" date="2020-05" db="EMBL/GenBank/DDBJ databases">
        <authorList>
            <person name="Whitworth D."/>
        </authorList>
    </citation>
    <scope>NUCLEOTIDE SEQUENCE [LARGE SCALE GENOMIC DNA]</scope>
    <source>
        <strain evidence="6 7">AB043B</strain>
    </source>
</reference>
<proteinExistence type="inferred from homology"/>
<dbReference type="InterPro" id="IPR016039">
    <property type="entry name" value="Thiolase-like"/>
</dbReference>